<name>A0A3E0ULD8_9GAMM</name>
<dbReference type="InterPro" id="IPR029016">
    <property type="entry name" value="GAF-like_dom_sf"/>
</dbReference>
<dbReference type="OrthoDB" id="6402092at2"/>
<dbReference type="Proteomes" id="UP000256999">
    <property type="component" value="Unassembled WGS sequence"/>
</dbReference>
<evidence type="ECO:0000256" key="2">
    <source>
        <dbReference type="SAM" id="Phobius"/>
    </source>
</evidence>
<protein>
    <recommendedName>
        <fullName evidence="5">GAF domain-containing protein</fullName>
    </recommendedName>
</protein>
<accession>A0A3E0ULD8</accession>
<evidence type="ECO:0000313" key="3">
    <source>
        <dbReference type="EMBL" id="REL37095.1"/>
    </source>
</evidence>
<keyword evidence="2" id="KW-0812">Transmembrane</keyword>
<gene>
    <name evidence="3" type="ORF">DXX92_18225</name>
</gene>
<evidence type="ECO:0008006" key="5">
    <source>
        <dbReference type="Google" id="ProtNLM"/>
    </source>
</evidence>
<comment type="caution">
    <text evidence="3">The sequence shown here is derived from an EMBL/GenBank/DDBJ whole genome shotgun (WGS) entry which is preliminary data.</text>
</comment>
<dbReference type="SUPFAM" id="SSF55781">
    <property type="entry name" value="GAF domain-like"/>
    <property type="match status" value="1"/>
</dbReference>
<reference evidence="3 4" key="1">
    <citation type="submission" date="2018-08" db="EMBL/GenBank/DDBJ databases">
        <title>Thalassotalea euphylliae genome.</title>
        <authorList>
            <person name="Summers S."/>
            <person name="Rice S.A."/>
            <person name="Freckelton M.L."/>
            <person name="Nedved B.T."/>
            <person name="Hadfield M.G."/>
        </authorList>
    </citation>
    <scope>NUCLEOTIDE SEQUENCE [LARGE SCALE GENOMIC DNA]</scope>
    <source>
        <strain evidence="3 4">H2</strain>
    </source>
</reference>
<dbReference type="AlphaFoldDB" id="A0A3E0ULD8"/>
<feature type="transmembrane region" description="Helical" evidence="2">
    <location>
        <begin position="60"/>
        <end position="84"/>
    </location>
</feature>
<organism evidence="3 4">
    <name type="scientific">Thalassotalea euphylliae</name>
    <dbReference type="NCBI Taxonomy" id="1655234"/>
    <lineage>
        <taxon>Bacteria</taxon>
        <taxon>Pseudomonadati</taxon>
        <taxon>Pseudomonadota</taxon>
        <taxon>Gammaproteobacteria</taxon>
        <taxon>Alteromonadales</taxon>
        <taxon>Colwelliaceae</taxon>
        <taxon>Thalassotalea</taxon>
    </lineage>
</organism>
<proteinExistence type="predicted"/>
<evidence type="ECO:0000256" key="1">
    <source>
        <dbReference type="SAM" id="Coils"/>
    </source>
</evidence>
<dbReference type="RefSeq" id="WP_116002091.1">
    <property type="nucleotide sequence ID" value="NZ_QUOV01000001.1"/>
</dbReference>
<keyword evidence="2" id="KW-1133">Transmembrane helix</keyword>
<dbReference type="Gene3D" id="3.30.450.40">
    <property type="match status" value="1"/>
</dbReference>
<feature type="transmembrane region" description="Helical" evidence="2">
    <location>
        <begin position="25"/>
        <end position="48"/>
    </location>
</feature>
<feature type="coiled-coil region" evidence="1">
    <location>
        <begin position="96"/>
        <end position="137"/>
    </location>
</feature>
<sequence length="328" mass="37815">MNKLQFGFTGESEVLNQFSNKIGQWWYIFFAAAGSALISICASFAAGFDFSTKLEATIGFWPCLWLFIWNPWLGILLGVLAILYGGKGTFNDLENLNDINAKLKKENTNIPELKNQINSISEDSESLQNQLSDLQVKLVETWLKGSSRQWKLSTQERVSIYYYVDNHFYLLARHSQNPIYAEQHRQKFSRNQGVISKAWQHKICVDIENCPLYKDDPEGYKAYMQEHYQYDSEKIDNLAMKSSRFVAISIIDADKHIGVIVIESVRADFFKSQKVSQIKRYCTEYQSYMVDFVKGAIQYDKSAKVGQNHNLHVDQDFMESLTKGGKHE</sequence>
<keyword evidence="2" id="KW-0472">Membrane</keyword>
<dbReference type="EMBL" id="QUOV01000001">
    <property type="protein sequence ID" value="REL37095.1"/>
    <property type="molecule type" value="Genomic_DNA"/>
</dbReference>
<evidence type="ECO:0000313" key="4">
    <source>
        <dbReference type="Proteomes" id="UP000256999"/>
    </source>
</evidence>
<keyword evidence="1" id="KW-0175">Coiled coil</keyword>